<name>A0A255Z8K7_9PROT</name>
<sequence length="213" mass="22991">MIASDDCIRDAAMAVAVTKSTLNRMSIEEFLAWDSGDDRRYELVDGWPVAQSAPSRSHGCMDVIVGAGLKNRLKPAGRPCVVENGSALPIDKPWTVRAPDLLVRCGADWQTADAPILAVDILPPTNSASEMARRRDDYASAGIQQVLEPDQDDARALLWRADGDRWIVETIRDLQGSTTLDIIGVSIPMAEINEDVELTPPDDAGRPGSASAP</sequence>
<organism evidence="2 3">
    <name type="scientific">Niveispirillum lacus</name>
    <dbReference type="NCBI Taxonomy" id="1981099"/>
    <lineage>
        <taxon>Bacteria</taxon>
        <taxon>Pseudomonadati</taxon>
        <taxon>Pseudomonadota</taxon>
        <taxon>Alphaproteobacteria</taxon>
        <taxon>Rhodospirillales</taxon>
        <taxon>Azospirillaceae</taxon>
        <taxon>Niveispirillum</taxon>
    </lineage>
</organism>
<evidence type="ECO:0000259" key="1">
    <source>
        <dbReference type="Pfam" id="PF05685"/>
    </source>
</evidence>
<dbReference type="Pfam" id="PF05685">
    <property type="entry name" value="Uma2"/>
    <property type="match status" value="1"/>
</dbReference>
<dbReference type="InterPro" id="IPR008538">
    <property type="entry name" value="Uma2"/>
</dbReference>
<proteinExistence type="predicted"/>
<evidence type="ECO:0000313" key="3">
    <source>
        <dbReference type="Proteomes" id="UP000216998"/>
    </source>
</evidence>
<protein>
    <recommendedName>
        <fullName evidence="1">Putative restriction endonuclease domain-containing protein</fullName>
    </recommendedName>
</protein>
<dbReference type="SUPFAM" id="SSF52980">
    <property type="entry name" value="Restriction endonuclease-like"/>
    <property type="match status" value="1"/>
</dbReference>
<dbReference type="Gene3D" id="3.90.1570.10">
    <property type="entry name" value="tt1808, chain A"/>
    <property type="match status" value="1"/>
</dbReference>
<dbReference type="AlphaFoldDB" id="A0A255Z8K7"/>
<dbReference type="EMBL" id="NOXU01000007">
    <property type="protein sequence ID" value="OYQ37887.1"/>
    <property type="molecule type" value="Genomic_DNA"/>
</dbReference>
<dbReference type="Proteomes" id="UP000216998">
    <property type="component" value="Unassembled WGS sequence"/>
</dbReference>
<dbReference type="InterPro" id="IPR012296">
    <property type="entry name" value="Nuclease_put_TT1808"/>
</dbReference>
<evidence type="ECO:0000313" key="2">
    <source>
        <dbReference type="EMBL" id="OYQ37887.1"/>
    </source>
</evidence>
<dbReference type="InterPro" id="IPR011335">
    <property type="entry name" value="Restrct_endonuc-II-like"/>
</dbReference>
<dbReference type="OrthoDB" id="7262039at2"/>
<gene>
    <name evidence="2" type="ORF">CHU95_00210</name>
</gene>
<reference evidence="2 3" key="1">
    <citation type="submission" date="2017-07" db="EMBL/GenBank/DDBJ databases">
        <title>Niveispirillum cyanobacteriorum sp. nov., isolated from cyanobacterial aggregates in a eutrophic lake.</title>
        <authorList>
            <person name="Cai H."/>
        </authorList>
    </citation>
    <scope>NUCLEOTIDE SEQUENCE [LARGE SCALE GENOMIC DNA]</scope>
    <source>
        <strain evidence="3">TH1-14</strain>
    </source>
</reference>
<dbReference type="PANTHER" id="PTHR36558:SF1">
    <property type="entry name" value="RESTRICTION ENDONUCLEASE DOMAIN-CONTAINING PROTEIN-RELATED"/>
    <property type="match status" value="1"/>
</dbReference>
<keyword evidence="3" id="KW-1185">Reference proteome</keyword>
<feature type="domain" description="Putative restriction endonuclease" evidence="1">
    <location>
        <begin position="28"/>
        <end position="186"/>
    </location>
</feature>
<dbReference type="PANTHER" id="PTHR36558">
    <property type="entry name" value="GLR1098 PROTEIN"/>
    <property type="match status" value="1"/>
</dbReference>
<comment type="caution">
    <text evidence="2">The sequence shown here is derived from an EMBL/GenBank/DDBJ whole genome shotgun (WGS) entry which is preliminary data.</text>
</comment>
<dbReference type="CDD" id="cd06260">
    <property type="entry name" value="DUF820-like"/>
    <property type="match status" value="1"/>
</dbReference>
<accession>A0A255Z8K7</accession>